<evidence type="ECO:0000256" key="4">
    <source>
        <dbReference type="ARBA" id="ARBA00022544"/>
    </source>
</evidence>
<dbReference type="PANTHER" id="PTHR34975">
    <property type="entry name" value="SPORE GERMINATION PROTEIN A2"/>
    <property type="match status" value="1"/>
</dbReference>
<feature type="transmembrane region" description="Helical" evidence="8">
    <location>
        <begin position="266"/>
        <end position="288"/>
    </location>
</feature>
<keyword evidence="7 8" id="KW-0472">Membrane</keyword>
<feature type="transmembrane region" description="Helical" evidence="8">
    <location>
        <begin position="12"/>
        <end position="30"/>
    </location>
</feature>
<name>A0A1M5NRR6_9FIRM</name>
<feature type="transmembrane region" description="Helical" evidence="8">
    <location>
        <begin position="332"/>
        <end position="352"/>
    </location>
</feature>
<dbReference type="GO" id="GO:0016020">
    <property type="term" value="C:membrane"/>
    <property type="evidence" value="ECO:0007669"/>
    <property type="project" value="UniProtKB-SubCell"/>
</dbReference>
<evidence type="ECO:0000256" key="1">
    <source>
        <dbReference type="ARBA" id="ARBA00004141"/>
    </source>
</evidence>
<dbReference type="RefSeq" id="WP_072722991.1">
    <property type="nucleotide sequence ID" value="NZ_FQXH01000005.1"/>
</dbReference>
<reference evidence="10" key="1">
    <citation type="submission" date="2016-11" db="EMBL/GenBank/DDBJ databases">
        <authorList>
            <person name="Varghese N."/>
            <person name="Submissions S."/>
        </authorList>
    </citation>
    <scope>NUCLEOTIDE SEQUENCE [LARGE SCALE GENOMIC DNA]</scope>
    <source>
        <strain evidence="10">DSM 15285</strain>
    </source>
</reference>
<evidence type="ECO:0000256" key="6">
    <source>
        <dbReference type="ARBA" id="ARBA00022989"/>
    </source>
</evidence>
<comment type="similarity">
    <text evidence="2">Belongs to the amino acid-polyamine-organocation (APC) superfamily. Spore germination protein (SGP) (TC 2.A.3.9) family.</text>
</comment>
<keyword evidence="10" id="KW-1185">Reference proteome</keyword>
<organism evidence="9 10">
    <name type="scientific">Tepidibacter thalassicus DSM 15285</name>
    <dbReference type="NCBI Taxonomy" id="1123350"/>
    <lineage>
        <taxon>Bacteria</taxon>
        <taxon>Bacillati</taxon>
        <taxon>Bacillota</taxon>
        <taxon>Clostridia</taxon>
        <taxon>Peptostreptococcales</taxon>
        <taxon>Peptostreptococcaceae</taxon>
        <taxon>Tepidibacter</taxon>
    </lineage>
</organism>
<feature type="transmembrane region" description="Helical" evidence="8">
    <location>
        <begin position="36"/>
        <end position="54"/>
    </location>
</feature>
<evidence type="ECO:0000256" key="3">
    <source>
        <dbReference type="ARBA" id="ARBA00022448"/>
    </source>
</evidence>
<dbReference type="Pfam" id="PF03845">
    <property type="entry name" value="Spore_permease"/>
    <property type="match status" value="1"/>
</dbReference>
<dbReference type="Gene3D" id="1.20.1740.10">
    <property type="entry name" value="Amino acid/polyamine transporter I"/>
    <property type="match status" value="1"/>
</dbReference>
<evidence type="ECO:0000256" key="7">
    <source>
        <dbReference type="ARBA" id="ARBA00023136"/>
    </source>
</evidence>
<dbReference type="GO" id="GO:0009847">
    <property type="term" value="P:spore germination"/>
    <property type="evidence" value="ECO:0007669"/>
    <property type="project" value="InterPro"/>
</dbReference>
<sequence>MNKEIISNEEAISIVSIFIIGTSTIIITGLDAKQDLWLATILAFIMAFPMILIYSRLNCIFEGKDLYDILVICFGKFIGKLIGIIYVWFAFHLASIVVRDFGEYAIISGMKDTPLIVFIIITTILIIWVLKEGIEVMGRLSQIFLIGIVILLFFTFVLLIPKMNINYVSPVLYNGIQPVIKAAFTAFSFPFSETVIFTMIFTNFKYKKSSYKIYIYSLILSSIVILITSLSTVLVLGVNESLLNYVPTYVTVSRLNIGHMLQRLEVVISFIFIVGAFIKVSICLLAACRGVAKILGYNDYKFIVTPLGLLMVDFSCLLYSNIMEFIEWSLKIWKYYAFPFQVILPIFIWIFAEIRNKKLLNR</sequence>
<keyword evidence="4" id="KW-0309">Germination</keyword>
<evidence type="ECO:0000256" key="5">
    <source>
        <dbReference type="ARBA" id="ARBA00022692"/>
    </source>
</evidence>
<keyword evidence="3" id="KW-0813">Transport</keyword>
<feature type="transmembrane region" description="Helical" evidence="8">
    <location>
        <begin position="142"/>
        <end position="160"/>
    </location>
</feature>
<dbReference type="NCBIfam" id="TIGR00912">
    <property type="entry name" value="2A0309"/>
    <property type="match status" value="1"/>
</dbReference>
<dbReference type="PANTHER" id="PTHR34975:SF2">
    <property type="entry name" value="SPORE GERMINATION PROTEIN A2"/>
    <property type="match status" value="1"/>
</dbReference>
<feature type="transmembrane region" description="Helical" evidence="8">
    <location>
        <begin position="66"/>
        <end position="93"/>
    </location>
</feature>
<feature type="transmembrane region" description="Helical" evidence="8">
    <location>
        <begin position="113"/>
        <end position="130"/>
    </location>
</feature>
<feature type="transmembrane region" description="Helical" evidence="8">
    <location>
        <begin position="213"/>
        <end position="238"/>
    </location>
</feature>
<keyword evidence="5 8" id="KW-0812">Transmembrane</keyword>
<comment type="subcellular location">
    <subcellularLocation>
        <location evidence="1">Membrane</location>
        <topology evidence="1">Multi-pass membrane protein</topology>
    </subcellularLocation>
</comment>
<dbReference type="AlphaFoldDB" id="A0A1M5NRR6"/>
<evidence type="ECO:0000256" key="8">
    <source>
        <dbReference type="SAM" id="Phobius"/>
    </source>
</evidence>
<evidence type="ECO:0000256" key="2">
    <source>
        <dbReference type="ARBA" id="ARBA00007998"/>
    </source>
</evidence>
<dbReference type="InterPro" id="IPR004761">
    <property type="entry name" value="Spore_GerAB"/>
</dbReference>
<dbReference type="OrthoDB" id="1675410at2"/>
<keyword evidence="6 8" id="KW-1133">Transmembrane helix</keyword>
<dbReference type="Proteomes" id="UP000242520">
    <property type="component" value="Unassembled WGS sequence"/>
</dbReference>
<evidence type="ECO:0000313" key="10">
    <source>
        <dbReference type="Proteomes" id="UP000242520"/>
    </source>
</evidence>
<proteinExistence type="inferred from homology"/>
<gene>
    <name evidence="9" type="ORF">SAMN02744040_00189</name>
</gene>
<feature type="transmembrane region" description="Helical" evidence="8">
    <location>
        <begin position="300"/>
        <end position="320"/>
    </location>
</feature>
<accession>A0A1M5NRR6</accession>
<dbReference type="EMBL" id="FQXH01000005">
    <property type="protein sequence ID" value="SHG92241.1"/>
    <property type="molecule type" value="Genomic_DNA"/>
</dbReference>
<protein>
    <submittedName>
        <fullName evidence="9">Spore germination protein KB</fullName>
    </submittedName>
</protein>
<dbReference type="STRING" id="1123350.SAMN02744040_00189"/>
<feature type="transmembrane region" description="Helical" evidence="8">
    <location>
        <begin position="180"/>
        <end position="201"/>
    </location>
</feature>
<evidence type="ECO:0000313" key="9">
    <source>
        <dbReference type="EMBL" id="SHG92241.1"/>
    </source>
</evidence>